<protein>
    <recommendedName>
        <fullName evidence="2">SHOCT domain-containing protein</fullName>
    </recommendedName>
</protein>
<keyword evidence="1" id="KW-1133">Transmembrane helix</keyword>
<evidence type="ECO:0000259" key="2">
    <source>
        <dbReference type="Pfam" id="PF09851"/>
    </source>
</evidence>
<accession>A0A0G1WEQ2</accession>
<gene>
    <name evidence="3" type="ORF">UY58_C0007G0010</name>
</gene>
<organism evidence="3 4">
    <name type="scientific">Candidatus Magasanikbacteria bacterium GW2011_GWA2_50_22</name>
    <dbReference type="NCBI Taxonomy" id="1619043"/>
    <lineage>
        <taxon>Bacteria</taxon>
        <taxon>Candidatus Magasanikiibacteriota</taxon>
    </lineage>
</organism>
<keyword evidence="1" id="KW-0812">Transmembrane</keyword>
<proteinExistence type="predicted"/>
<evidence type="ECO:0000256" key="1">
    <source>
        <dbReference type="SAM" id="Phobius"/>
    </source>
</evidence>
<dbReference type="AlphaFoldDB" id="A0A0G1WEQ2"/>
<feature type="domain" description="SHOCT" evidence="2">
    <location>
        <begin position="53"/>
        <end position="78"/>
    </location>
</feature>
<keyword evidence="1" id="KW-0472">Membrane</keyword>
<evidence type="ECO:0000313" key="3">
    <source>
        <dbReference type="EMBL" id="KKW17253.1"/>
    </source>
</evidence>
<evidence type="ECO:0000313" key="4">
    <source>
        <dbReference type="Proteomes" id="UP000033982"/>
    </source>
</evidence>
<feature type="transmembrane region" description="Helical" evidence="1">
    <location>
        <begin position="12"/>
        <end position="38"/>
    </location>
</feature>
<name>A0A0G1WEQ2_9BACT</name>
<dbReference type="InterPro" id="IPR018649">
    <property type="entry name" value="SHOCT"/>
</dbReference>
<dbReference type="EMBL" id="LCQN01000007">
    <property type="protein sequence ID" value="KKW17253.1"/>
    <property type="molecule type" value="Genomic_DNA"/>
</dbReference>
<reference evidence="3 4" key="1">
    <citation type="journal article" date="2015" name="Nature">
        <title>rRNA introns, odd ribosomes, and small enigmatic genomes across a large radiation of phyla.</title>
        <authorList>
            <person name="Brown C.T."/>
            <person name="Hug L.A."/>
            <person name="Thomas B.C."/>
            <person name="Sharon I."/>
            <person name="Castelle C.J."/>
            <person name="Singh A."/>
            <person name="Wilkins M.J."/>
            <person name="Williams K.H."/>
            <person name="Banfield J.F."/>
        </authorList>
    </citation>
    <scope>NUCLEOTIDE SEQUENCE [LARGE SCALE GENOMIC DNA]</scope>
</reference>
<sequence>MMYYWGNYGGDFWPFHFIGFIGMLAFWALVIAGIVWLVRQPPANGGSTGHHSALDVLRTRYAKGELTKEQFESMKKDINA</sequence>
<dbReference type="Pfam" id="PF09851">
    <property type="entry name" value="SHOCT"/>
    <property type="match status" value="1"/>
</dbReference>
<dbReference type="Proteomes" id="UP000033982">
    <property type="component" value="Unassembled WGS sequence"/>
</dbReference>
<comment type="caution">
    <text evidence="3">The sequence shown here is derived from an EMBL/GenBank/DDBJ whole genome shotgun (WGS) entry which is preliminary data.</text>
</comment>